<evidence type="ECO:0000313" key="4">
    <source>
        <dbReference type="EMBL" id="EES53837.1"/>
    </source>
</evidence>
<dbReference type="Pfam" id="PF00583">
    <property type="entry name" value="Acetyltransf_1"/>
    <property type="match status" value="1"/>
</dbReference>
<protein>
    <submittedName>
        <fullName evidence="4">GCN5-related N-acetyltransferase</fullName>
    </submittedName>
</protein>
<evidence type="ECO:0000313" key="5">
    <source>
        <dbReference type="Proteomes" id="UP000009374"/>
    </source>
</evidence>
<keyword evidence="1 4" id="KW-0808">Transferase</keyword>
<feature type="domain" description="N-acetyltransferase" evidence="3">
    <location>
        <begin position="4"/>
        <end position="153"/>
    </location>
</feature>
<accession>C6HUA4</accession>
<dbReference type="EMBL" id="GG693853">
    <property type="protein sequence ID" value="EES53837.1"/>
    <property type="molecule type" value="Genomic_DNA"/>
</dbReference>
<dbReference type="CDD" id="cd04301">
    <property type="entry name" value="NAT_SF"/>
    <property type="match status" value="1"/>
</dbReference>
<dbReference type="InterPro" id="IPR000182">
    <property type="entry name" value="GNAT_dom"/>
</dbReference>
<keyword evidence="5" id="KW-1185">Reference proteome</keyword>
<evidence type="ECO:0000256" key="1">
    <source>
        <dbReference type="ARBA" id="ARBA00022679"/>
    </source>
</evidence>
<dbReference type="SUPFAM" id="SSF55729">
    <property type="entry name" value="Acyl-CoA N-acyltransferases (Nat)"/>
    <property type="match status" value="1"/>
</dbReference>
<evidence type="ECO:0000259" key="3">
    <source>
        <dbReference type="PROSITE" id="PS51186"/>
    </source>
</evidence>
<sequence>MQEFAIDTARPEDLPALSNLLAELFSLETDFAVDRDRQIRGLRMILDAPERGTLLVARARTGTVVGMVSLQLLVSTAAGGVSGQIEDLVIHREVRSRGLGSRLLREALAWGRARGCLRFQLSADLRNLSALSFYTRRGFRGSHMSVLYHDSGP</sequence>
<reference evidence="4 5" key="1">
    <citation type="journal article" date="2009" name="Appl. Environ. Microbiol.">
        <title>Community genomic and proteomic analyses of chemoautotrophic iron-oxidizing "Leptospirillum rubarum" (Group II) and "Leptospirillum ferrodiazotrophum" (Group III) bacteria in acid mine drainage biofilms.</title>
        <authorList>
            <person name="Goltsman D.S."/>
            <person name="Denef V.J."/>
            <person name="Singer S.W."/>
            <person name="VerBerkmoes N.C."/>
            <person name="Lefsrud M."/>
            <person name="Mueller R.S."/>
            <person name="Dick G.J."/>
            <person name="Sun C.L."/>
            <person name="Wheeler K.E."/>
            <person name="Zemla A."/>
            <person name="Baker B.J."/>
            <person name="Hauser L."/>
            <person name="Land M."/>
            <person name="Shah M.B."/>
            <person name="Thelen M.P."/>
            <person name="Hettich R.L."/>
            <person name="Banfield J.F."/>
        </authorList>
    </citation>
    <scope>NUCLEOTIDE SEQUENCE [LARGE SCALE GENOMIC DNA]</scope>
</reference>
<dbReference type="AlphaFoldDB" id="C6HUA4"/>
<dbReference type="InterPro" id="IPR016181">
    <property type="entry name" value="Acyl_CoA_acyltransferase"/>
</dbReference>
<organism evidence="4 5">
    <name type="scientific">Leptospirillum ferrodiazotrophum</name>
    <dbReference type="NCBI Taxonomy" id="412449"/>
    <lineage>
        <taxon>Bacteria</taxon>
        <taxon>Pseudomonadati</taxon>
        <taxon>Nitrospirota</taxon>
        <taxon>Nitrospiria</taxon>
        <taxon>Nitrospirales</taxon>
        <taxon>Nitrospiraceae</taxon>
        <taxon>Leptospirillum</taxon>
    </lineage>
</organism>
<dbReference type="Gene3D" id="3.40.630.30">
    <property type="match status" value="1"/>
</dbReference>
<dbReference type="PROSITE" id="PS51186">
    <property type="entry name" value="GNAT"/>
    <property type="match status" value="1"/>
</dbReference>
<gene>
    <name evidence="4" type="ORF">UBAL3_48660051</name>
</gene>
<evidence type="ECO:0000256" key="2">
    <source>
        <dbReference type="ARBA" id="ARBA00023315"/>
    </source>
</evidence>
<dbReference type="InterPro" id="IPR050832">
    <property type="entry name" value="Bact_Acetyltransf"/>
</dbReference>
<dbReference type="PANTHER" id="PTHR43877">
    <property type="entry name" value="AMINOALKYLPHOSPHONATE N-ACETYLTRANSFERASE-RELATED-RELATED"/>
    <property type="match status" value="1"/>
</dbReference>
<dbReference type="GO" id="GO:0016747">
    <property type="term" value="F:acyltransferase activity, transferring groups other than amino-acyl groups"/>
    <property type="evidence" value="ECO:0007669"/>
    <property type="project" value="InterPro"/>
</dbReference>
<name>C6HUA4_9BACT</name>
<dbReference type="Proteomes" id="UP000009374">
    <property type="component" value="Unassembled WGS sequence"/>
</dbReference>
<dbReference type="PANTHER" id="PTHR43877:SF2">
    <property type="entry name" value="AMINOALKYLPHOSPHONATE N-ACETYLTRANSFERASE-RELATED"/>
    <property type="match status" value="1"/>
</dbReference>
<proteinExistence type="predicted"/>
<keyword evidence="2" id="KW-0012">Acyltransferase</keyword>